<dbReference type="EMBL" id="CP093345">
    <property type="protein sequence ID" value="WOG93066.1"/>
    <property type="molecule type" value="Genomic_DNA"/>
</dbReference>
<reference evidence="3" key="2">
    <citation type="submission" date="2022-03" db="EMBL/GenBank/DDBJ databases">
        <title>Draft title - Genomic analysis of global carrot germplasm unveils the trajectory of domestication and the origin of high carotenoid orange carrot.</title>
        <authorList>
            <person name="Iorizzo M."/>
            <person name="Ellison S."/>
            <person name="Senalik D."/>
            <person name="Macko-Podgorni A."/>
            <person name="Grzebelus D."/>
            <person name="Bostan H."/>
            <person name="Rolling W."/>
            <person name="Curaba J."/>
            <person name="Simon P."/>
        </authorList>
    </citation>
    <scope>NUCLEOTIDE SEQUENCE</scope>
    <source>
        <tissue evidence="3">Leaf</tissue>
    </source>
</reference>
<evidence type="ECO:0000313" key="3">
    <source>
        <dbReference type="EMBL" id="WOG93066.1"/>
    </source>
</evidence>
<dbReference type="PANTHER" id="PTHR45125">
    <property type="entry name" value="F21J9.4-RELATED"/>
    <property type="match status" value="1"/>
</dbReference>
<feature type="compositionally biased region" description="Basic and acidic residues" evidence="1">
    <location>
        <begin position="241"/>
        <end position="255"/>
    </location>
</feature>
<dbReference type="Pfam" id="PF14303">
    <property type="entry name" value="NAM-associated"/>
    <property type="match status" value="1"/>
</dbReference>
<proteinExistence type="predicted"/>
<sequence>MDILTSEFSDYEELVRPTQNPSFSQSPSEGESVEATLVPPQVFSSQNTKKNRIRTKNFTKQEDEMLISAWQNVSLDPVTGADQTTGTYWQRVHNYFMKHKEFESNRNVSSLTHRWSMIQLGVNKFHGFYNQFDGRSGYSELDKIDGAKKMYKEVYKTSFSLEHSRKESPTSPSSPECVMLEKSELERPIGRKAAKELQKKRKRPGMDCDDNSGAAILEQMRVELLESRKQRNEHLKEMMQLAKEKEERERRREEKEQDEADAKIMAMDTRSMGAIEAEYFNSRKQEIMERRRARFF</sequence>
<keyword evidence="4" id="KW-1185">Reference proteome</keyword>
<feature type="region of interest" description="Disordered" evidence="1">
    <location>
        <begin position="1"/>
        <end position="39"/>
    </location>
</feature>
<name>A0AAF0WPN2_DAUCS</name>
<evidence type="ECO:0000313" key="4">
    <source>
        <dbReference type="Proteomes" id="UP000077755"/>
    </source>
</evidence>
<dbReference type="InterPro" id="IPR029466">
    <property type="entry name" value="NAM-associated_C"/>
</dbReference>
<reference evidence="3" key="1">
    <citation type="journal article" date="2016" name="Nat. Genet.">
        <title>A high-quality carrot genome assembly provides new insights into carotenoid accumulation and asterid genome evolution.</title>
        <authorList>
            <person name="Iorizzo M."/>
            <person name="Ellison S."/>
            <person name="Senalik D."/>
            <person name="Zeng P."/>
            <person name="Satapoomin P."/>
            <person name="Huang J."/>
            <person name="Bowman M."/>
            <person name="Iovene M."/>
            <person name="Sanseverino W."/>
            <person name="Cavagnaro P."/>
            <person name="Yildiz M."/>
            <person name="Macko-Podgorni A."/>
            <person name="Moranska E."/>
            <person name="Grzebelus E."/>
            <person name="Grzebelus D."/>
            <person name="Ashrafi H."/>
            <person name="Zheng Z."/>
            <person name="Cheng S."/>
            <person name="Spooner D."/>
            <person name="Van Deynze A."/>
            <person name="Simon P."/>
        </authorList>
    </citation>
    <scope>NUCLEOTIDE SEQUENCE</scope>
    <source>
        <tissue evidence="3">Leaf</tissue>
    </source>
</reference>
<evidence type="ECO:0000259" key="2">
    <source>
        <dbReference type="Pfam" id="PF14303"/>
    </source>
</evidence>
<dbReference type="Proteomes" id="UP000077755">
    <property type="component" value="Chromosome 3"/>
</dbReference>
<accession>A0AAF0WPN2</accession>
<dbReference type="AlphaFoldDB" id="A0AAF0WPN2"/>
<feature type="compositionally biased region" description="Polar residues" evidence="1">
    <location>
        <begin position="17"/>
        <end position="29"/>
    </location>
</feature>
<protein>
    <recommendedName>
        <fullName evidence="2">No apical meristem-associated C-terminal domain-containing protein</fullName>
    </recommendedName>
</protein>
<dbReference type="PANTHER" id="PTHR45125:SF51">
    <property type="entry name" value="F21J9.4-RELATED"/>
    <property type="match status" value="1"/>
</dbReference>
<evidence type="ECO:0000256" key="1">
    <source>
        <dbReference type="SAM" id="MobiDB-lite"/>
    </source>
</evidence>
<gene>
    <name evidence="3" type="ORF">DCAR_0312347</name>
</gene>
<feature type="region of interest" description="Disordered" evidence="1">
    <location>
        <begin position="241"/>
        <end position="269"/>
    </location>
</feature>
<organism evidence="3 4">
    <name type="scientific">Daucus carota subsp. sativus</name>
    <name type="common">Carrot</name>
    <dbReference type="NCBI Taxonomy" id="79200"/>
    <lineage>
        <taxon>Eukaryota</taxon>
        <taxon>Viridiplantae</taxon>
        <taxon>Streptophyta</taxon>
        <taxon>Embryophyta</taxon>
        <taxon>Tracheophyta</taxon>
        <taxon>Spermatophyta</taxon>
        <taxon>Magnoliopsida</taxon>
        <taxon>eudicotyledons</taxon>
        <taxon>Gunneridae</taxon>
        <taxon>Pentapetalae</taxon>
        <taxon>asterids</taxon>
        <taxon>campanulids</taxon>
        <taxon>Apiales</taxon>
        <taxon>Apiaceae</taxon>
        <taxon>Apioideae</taxon>
        <taxon>Scandiceae</taxon>
        <taxon>Daucinae</taxon>
        <taxon>Daucus</taxon>
        <taxon>Daucus sect. Daucus</taxon>
    </lineage>
</organism>
<feature type="domain" description="No apical meristem-associated C-terminal" evidence="2">
    <location>
        <begin position="168"/>
        <end position="287"/>
    </location>
</feature>